<evidence type="ECO:0000259" key="2">
    <source>
        <dbReference type="Pfam" id="PF20819"/>
    </source>
</evidence>
<evidence type="ECO:0000313" key="3">
    <source>
        <dbReference type="EMBL" id="CAF1592257.1"/>
    </source>
</evidence>
<organism evidence="3 4">
    <name type="scientific">Rotaria magnacalcarata</name>
    <dbReference type="NCBI Taxonomy" id="392030"/>
    <lineage>
        <taxon>Eukaryota</taxon>
        <taxon>Metazoa</taxon>
        <taxon>Spiralia</taxon>
        <taxon>Gnathifera</taxon>
        <taxon>Rotifera</taxon>
        <taxon>Eurotatoria</taxon>
        <taxon>Bdelloidea</taxon>
        <taxon>Philodinida</taxon>
        <taxon>Philodinidae</taxon>
        <taxon>Rotaria</taxon>
    </lineage>
</organism>
<reference evidence="3" key="1">
    <citation type="submission" date="2021-02" db="EMBL/GenBank/DDBJ databases">
        <authorList>
            <person name="Nowell W R."/>
        </authorList>
    </citation>
    <scope>NUCLEOTIDE SEQUENCE</scope>
</reference>
<comment type="caution">
    <text evidence="3">The sequence shown here is derived from an EMBL/GenBank/DDBJ whole genome shotgun (WGS) entry which is preliminary data.</text>
</comment>
<dbReference type="AlphaFoldDB" id="A0A816A2N7"/>
<name>A0A816A2N7_9BILA</name>
<dbReference type="EMBL" id="CAJNOW010011047">
    <property type="protein sequence ID" value="CAF1592257.1"/>
    <property type="molecule type" value="Genomic_DNA"/>
</dbReference>
<proteinExistence type="predicted"/>
<protein>
    <recommendedName>
        <fullName evidence="5">T4 RNA ligase 1-like N-terminal domain-containing protein</fullName>
    </recommendedName>
</protein>
<evidence type="ECO:0000259" key="1">
    <source>
        <dbReference type="Pfam" id="PF09511"/>
    </source>
</evidence>
<accession>A0A816A2N7</accession>
<dbReference type="InterPro" id="IPR019039">
    <property type="entry name" value="T4-Rnl1-like_N"/>
</dbReference>
<gene>
    <name evidence="3" type="ORF">KQP761_LOCUS21325</name>
</gene>
<feature type="domain" description="T4 RNA ligase 1 C-terminal" evidence="2">
    <location>
        <begin position="271"/>
        <end position="365"/>
    </location>
</feature>
<dbReference type="Proteomes" id="UP000663834">
    <property type="component" value="Unassembled WGS sequence"/>
</dbReference>
<dbReference type="Pfam" id="PF20819">
    <property type="entry name" value="T4_Rnl1_C"/>
    <property type="match status" value="1"/>
</dbReference>
<dbReference type="OrthoDB" id="9991999at2759"/>
<dbReference type="InterPro" id="IPR049042">
    <property type="entry name" value="T4_Rnl1_C"/>
</dbReference>
<evidence type="ECO:0008006" key="5">
    <source>
        <dbReference type="Google" id="ProtNLM"/>
    </source>
</evidence>
<evidence type="ECO:0000313" key="4">
    <source>
        <dbReference type="Proteomes" id="UP000663834"/>
    </source>
</evidence>
<sequence>MAQFMPQLYHNLMSICSTDDGFYYKDAQRDSIKYRTFNYRLCSYTTFNTLPSALNCRGTMFNITDLDDVKLVSLPPEKFFNYDEGNGSREHELGQFGDQMDKIDGSLISTFLHFDKANQPIVLLKSKTSFNSSQASEAMNLLKGQFKCEIERLVHLQYTINMEYTSPTNRIVLDYPRAELTVLSIRYHVNGETLFARRLTSFLRENGFQSILEHVVPFKSVSNQVSKNEIIKNIRAETQGEGYVIEIIRPDDTSYLVKVKTNKYLQLHHCKNSVHSVRHLFENIINEQSDDLRSILQDDCSALERITKMEEQVRPKFNHMVQSIEQFYEQNKHLSRKEFAILSNNTPSMKQYMSLLMNLFSGKANDYKKFAIVHAKDMFGISGDDRAVPLVHNEEEEDRQ</sequence>
<dbReference type="Gene3D" id="1.10.3550.20">
    <property type="match status" value="1"/>
</dbReference>
<dbReference type="Pfam" id="PF09511">
    <property type="entry name" value="RNA_lig_T4_1"/>
    <property type="match status" value="1"/>
</dbReference>
<feature type="domain" description="T4 RNA ligase 1-like N-terminal" evidence="1">
    <location>
        <begin position="55"/>
        <end position="263"/>
    </location>
</feature>